<dbReference type="Proteomes" id="UP000000483">
    <property type="component" value="Chromosome"/>
</dbReference>
<protein>
    <submittedName>
        <fullName evidence="1">Uncharacterized protein</fullName>
    </submittedName>
</protein>
<organism evidence="1 2">
    <name type="scientific">Desulfobacca acetoxidans (strain ATCC 700848 / DSM 11109 / ASRB2)</name>
    <dbReference type="NCBI Taxonomy" id="880072"/>
    <lineage>
        <taxon>Bacteria</taxon>
        <taxon>Pseudomonadati</taxon>
        <taxon>Thermodesulfobacteriota</taxon>
        <taxon>Desulfobaccia</taxon>
        <taxon>Desulfobaccales</taxon>
        <taxon>Desulfobaccaceae</taxon>
        <taxon>Desulfobacca</taxon>
    </lineage>
</organism>
<sequence>MMNHGGKKAKTGYSLLPGLLSGILCTVILSSGVALSAANYEVPSNKQASEVLPPKLRSGPHFNVQDQVAADGYMLRYTVNSDYGTFQVTGTYGLRKLIKEIQAIAAMKEMSRGEAFVEGVKGKAQETLEFGTNLVADPANTLASVPKGVAKLFDNIATGLQQPREPRRDPVRQQLLNVSDAKRKIAYDLGVDVYSSNRVLQNELDSLSKAQALGSLGVSAAIPYGGGAVAGISRMSATASQVNRLLRDESPSGLRNINEQKLQAMGVDQSLTERLLNHTQLSPRQKTVIVASLEKLHGAQGRGAFINFALRATDEDSANFMQNIAEILAAYQQSVAPLQEITAPGVVMARAANGTVLIPFPLDYGVWTVRAERAVKNTLAGYKMSSRNPANFELWVTGAVSPLARRQLEAQGIKVVENVEQRIGMMD</sequence>
<dbReference type="RefSeq" id="WP_013707310.1">
    <property type="nucleotide sequence ID" value="NC_015388.1"/>
</dbReference>
<proteinExistence type="predicted"/>
<dbReference type="eggNOG" id="ENOG503004T">
    <property type="taxonomic scope" value="Bacteria"/>
</dbReference>
<reference evidence="1 2" key="1">
    <citation type="journal article" date="2011" name="Stand. Genomic Sci.">
        <title>Complete genome sequence of the acetate-degrading sulfate reducer Desulfobacca acetoxidans type strain (ASRB2).</title>
        <authorList>
            <person name="Goker M."/>
            <person name="Teshima H."/>
            <person name="Lapidus A."/>
            <person name="Nolan M."/>
            <person name="Lucas S."/>
            <person name="Hammon N."/>
            <person name="Deshpande S."/>
            <person name="Cheng J.F."/>
            <person name="Tapia R."/>
            <person name="Han C."/>
            <person name="Goodwin L."/>
            <person name="Pitluck S."/>
            <person name="Huntemann M."/>
            <person name="Liolios K."/>
            <person name="Ivanova N."/>
            <person name="Pagani I."/>
            <person name="Mavromatis K."/>
            <person name="Ovchinikova G."/>
            <person name="Pati A."/>
            <person name="Chen A."/>
            <person name="Palaniappan K."/>
            <person name="Land M."/>
            <person name="Hauser L."/>
            <person name="Brambilla E.M."/>
            <person name="Rohde M."/>
            <person name="Spring S."/>
            <person name="Detter J.C."/>
            <person name="Woyke T."/>
            <person name="Bristow J."/>
            <person name="Eisen J.A."/>
            <person name="Markowitz V."/>
            <person name="Hugenholtz P."/>
            <person name="Kyrpides N.C."/>
            <person name="Klenk H.P."/>
        </authorList>
    </citation>
    <scope>NUCLEOTIDE SEQUENCE [LARGE SCALE GENOMIC DNA]</scope>
    <source>
        <strain evidence="2">ATCC 700848 / DSM 11109 / ASRB2</strain>
    </source>
</reference>
<evidence type="ECO:0000313" key="2">
    <source>
        <dbReference type="Proteomes" id="UP000000483"/>
    </source>
</evidence>
<dbReference type="OrthoDB" id="179504at2"/>
<dbReference type="EMBL" id="CP002629">
    <property type="protein sequence ID" value="AEB10201.1"/>
    <property type="molecule type" value="Genomic_DNA"/>
</dbReference>
<dbReference type="HOGENOM" id="CLU_054177_0_0_7"/>
<dbReference type="KEGG" id="dao:Desac_2380"/>
<evidence type="ECO:0000313" key="1">
    <source>
        <dbReference type="EMBL" id="AEB10201.1"/>
    </source>
</evidence>
<name>F2NFT2_DESAR</name>
<dbReference type="AlphaFoldDB" id="F2NFT2"/>
<keyword evidence="2" id="KW-1185">Reference proteome</keyword>
<reference evidence="2" key="2">
    <citation type="submission" date="2011-03" db="EMBL/GenBank/DDBJ databases">
        <title>The complete genome of Desulfobacca acetoxidans DSM 11109.</title>
        <authorList>
            <consortium name="US DOE Joint Genome Institute (JGI-PGF)"/>
            <person name="Lucas S."/>
            <person name="Copeland A."/>
            <person name="Lapidus A."/>
            <person name="Bruce D."/>
            <person name="Goodwin L."/>
            <person name="Pitluck S."/>
            <person name="Peters L."/>
            <person name="Kyrpides N."/>
            <person name="Mavromatis K."/>
            <person name="Ivanova N."/>
            <person name="Ovchinnikova G."/>
            <person name="Teshima H."/>
            <person name="Detter J.C."/>
            <person name="Han C."/>
            <person name="Land M."/>
            <person name="Hauser L."/>
            <person name="Markowitz V."/>
            <person name="Cheng J.-F."/>
            <person name="Hugenholtz P."/>
            <person name="Woyke T."/>
            <person name="Wu D."/>
            <person name="Spring S."/>
            <person name="Schueler E."/>
            <person name="Brambilla E."/>
            <person name="Klenk H.-P."/>
            <person name="Eisen J.A."/>
        </authorList>
    </citation>
    <scope>NUCLEOTIDE SEQUENCE [LARGE SCALE GENOMIC DNA]</scope>
    <source>
        <strain evidence="2">ATCC 700848 / DSM 11109 / ASRB2</strain>
    </source>
</reference>
<accession>F2NFT2</accession>
<gene>
    <name evidence="1" type="ordered locus">Desac_2380</name>
</gene>
<dbReference type="STRING" id="880072.Desac_2380"/>